<dbReference type="AlphaFoldDB" id="A0A8E2F660"/>
<feature type="non-terminal residue" evidence="1">
    <location>
        <position position="51"/>
    </location>
</feature>
<evidence type="ECO:0000313" key="1">
    <source>
        <dbReference type="EMBL" id="OCL11277.1"/>
    </source>
</evidence>
<protein>
    <submittedName>
        <fullName evidence="1">Uncharacterized protein</fullName>
    </submittedName>
</protein>
<dbReference type="OrthoDB" id="1939598at2759"/>
<dbReference type="Proteomes" id="UP000250140">
    <property type="component" value="Unassembled WGS sequence"/>
</dbReference>
<gene>
    <name evidence="1" type="ORF">AOQ84DRAFT_266802</name>
</gene>
<proteinExistence type="predicted"/>
<keyword evidence="2" id="KW-1185">Reference proteome</keyword>
<feature type="non-terminal residue" evidence="1">
    <location>
        <position position="1"/>
    </location>
</feature>
<name>A0A8E2F660_9PEZI</name>
<sequence>YNGRRGPNVSQYVANLNTVPSAQDMAARNQDPLEIENDLALFTNTEFFDFD</sequence>
<dbReference type="EMBL" id="KV749081">
    <property type="protein sequence ID" value="OCL11277.1"/>
    <property type="molecule type" value="Genomic_DNA"/>
</dbReference>
<accession>A0A8E2F660</accession>
<reference evidence="1 2" key="1">
    <citation type="journal article" date="2016" name="Nat. Commun.">
        <title>Ectomycorrhizal ecology is imprinted in the genome of the dominant symbiotic fungus Cenococcum geophilum.</title>
        <authorList>
            <consortium name="DOE Joint Genome Institute"/>
            <person name="Peter M."/>
            <person name="Kohler A."/>
            <person name="Ohm R.A."/>
            <person name="Kuo A."/>
            <person name="Krutzmann J."/>
            <person name="Morin E."/>
            <person name="Arend M."/>
            <person name="Barry K.W."/>
            <person name="Binder M."/>
            <person name="Choi C."/>
            <person name="Clum A."/>
            <person name="Copeland A."/>
            <person name="Grisel N."/>
            <person name="Haridas S."/>
            <person name="Kipfer T."/>
            <person name="LaButti K."/>
            <person name="Lindquist E."/>
            <person name="Lipzen A."/>
            <person name="Maire R."/>
            <person name="Meier B."/>
            <person name="Mihaltcheva S."/>
            <person name="Molinier V."/>
            <person name="Murat C."/>
            <person name="Poggeler S."/>
            <person name="Quandt C.A."/>
            <person name="Sperisen C."/>
            <person name="Tritt A."/>
            <person name="Tisserant E."/>
            <person name="Crous P.W."/>
            <person name="Henrissat B."/>
            <person name="Nehls U."/>
            <person name="Egli S."/>
            <person name="Spatafora J.W."/>
            <person name="Grigoriev I.V."/>
            <person name="Martin F.M."/>
        </authorList>
    </citation>
    <scope>NUCLEOTIDE SEQUENCE [LARGE SCALE GENOMIC DNA]</scope>
    <source>
        <strain evidence="1 2">CBS 207.34</strain>
    </source>
</reference>
<organism evidence="1 2">
    <name type="scientific">Glonium stellatum</name>
    <dbReference type="NCBI Taxonomy" id="574774"/>
    <lineage>
        <taxon>Eukaryota</taxon>
        <taxon>Fungi</taxon>
        <taxon>Dikarya</taxon>
        <taxon>Ascomycota</taxon>
        <taxon>Pezizomycotina</taxon>
        <taxon>Dothideomycetes</taxon>
        <taxon>Pleosporomycetidae</taxon>
        <taxon>Gloniales</taxon>
        <taxon>Gloniaceae</taxon>
        <taxon>Glonium</taxon>
    </lineage>
</organism>
<evidence type="ECO:0000313" key="2">
    <source>
        <dbReference type="Proteomes" id="UP000250140"/>
    </source>
</evidence>